<dbReference type="InterPro" id="IPR024498">
    <property type="entry name" value="DUF2786"/>
</dbReference>
<dbReference type="AlphaFoldDB" id="A0A3A4AWB3"/>
<sequence length="281" mass="30074">MFRRRRIPLISAARVLLPCRPRSSGAGTPGTGAGNGGGRHGRATERGRGVETADEKVLARVRALLAKAEATEFEAEAETFTAAAQALMTRHNLTRAALAGDDAGVRSRRLDVRRPYETPKASLLEAVARANRCRTVWNRPLGHSTVFGFPADLEAVEVLFTSLLLQAAAAMTRAGARRDASGRSRTRSFRHAFLGAYAARIGERLREASGEAVRQASADTGADLVPLLSGRERAVEEEIARRFPGLARRSARRVVNAEGWHAGIAAADRAVIDTHAGLPGS</sequence>
<evidence type="ECO:0000313" key="4">
    <source>
        <dbReference type="EMBL" id="RJL32607.1"/>
    </source>
</evidence>
<name>A0A3A4AWB3_9ACTN</name>
<feature type="domain" description="DUF7168" evidence="3">
    <location>
        <begin position="114"/>
        <end position="220"/>
    </location>
</feature>
<feature type="compositionally biased region" description="Gly residues" evidence="1">
    <location>
        <begin position="27"/>
        <end position="38"/>
    </location>
</feature>
<dbReference type="EMBL" id="QZEY01000004">
    <property type="protein sequence ID" value="RJL32607.1"/>
    <property type="molecule type" value="Genomic_DNA"/>
</dbReference>
<gene>
    <name evidence="4" type="ORF">D5H75_13930</name>
</gene>
<accession>A0A3A4AWB3</accession>
<keyword evidence="5" id="KW-1185">Reference proteome</keyword>
<dbReference type="InterPro" id="IPR055592">
    <property type="entry name" value="DUF7168"/>
</dbReference>
<evidence type="ECO:0000259" key="3">
    <source>
        <dbReference type="Pfam" id="PF23771"/>
    </source>
</evidence>
<protein>
    <submittedName>
        <fullName evidence="4">DUF2786 domain-containing protein</fullName>
    </submittedName>
</protein>
<feature type="domain" description="DUF2786" evidence="2">
    <location>
        <begin position="56"/>
        <end position="94"/>
    </location>
</feature>
<reference evidence="4 5" key="1">
    <citation type="submission" date="2018-09" db="EMBL/GenBank/DDBJ databases">
        <title>YIM 75507 draft genome.</title>
        <authorList>
            <person name="Tang S."/>
            <person name="Feng Y."/>
        </authorList>
    </citation>
    <scope>NUCLEOTIDE SEQUENCE [LARGE SCALE GENOMIC DNA]</scope>
    <source>
        <strain evidence="4 5">YIM 75507</strain>
    </source>
</reference>
<dbReference type="Proteomes" id="UP000265768">
    <property type="component" value="Unassembled WGS sequence"/>
</dbReference>
<comment type="caution">
    <text evidence="4">The sequence shown here is derived from an EMBL/GenBank/DDBJ whole genome shotgun (WGS) entry which is preliminary data.</text>
</comment>
<evidence type="ECO:0000256" key="1">
    <source>
        <dbReference type="SAM" id="MobiDB-lite"/>
    </source>
</evidence>
<dbReference type="Pfam" id="PF23771">
    <property type="entry name" value="DUF7168"/>
    <property type="match status" value="1"/>
</dbReference>
<feature type="region of interest" description="Disordered" evidence="1">
    <location>
        <begin position="20"/>
        <end position="51"/>
    </location>
</feature>
<organism evidence="4 5">
    <name type="scientific">Bailinhaonella thermotolerans</name>
    <dbReference type="NCBI Taxonomy" id="1070861"/>
    <lineage>
        <taxon>Bacteria</taxon>
        <taxon>Bacillati</taxon>
        <taxon>Actinomycetota</taxon>
        <taxon>Actinomycetes</taxon>
        <taxon>Streptosporangiales</taxon>
        <taxon>Streptosporangiaceae</taxon>
        <taxon>Bailinhaonella</taxon>
    </lineage>
</organism>
<evidence type="ECO:0000259" key="2">
    <source>
        <dbReference type="Pfam" id="PF10979"/>
    </source>
</evidence>
<proteinExistence type="predicted"/>
<dbReference type="Pfam" id="PF10979">
    <property type="entry name" value="DUF2786"/>
    <property type="match status" value="1"/>
</dbReference>
<evidence type="ECO:0000313" key="5">
    <source>
        <dbReference type="Proteomes" id="UP000265768"/>
    </source>
</evidence>
<feature type="compositionally biased region" description="Basic and acidic residues" evidence="1">
    <location>
        <begin position="42"/>
        <end position="51"/>
    </location>
</feature>